<dbReference type="PIRSF" id="PIRSF028288">
    <property type="entry name" value="UCP028288"/>
    <property type="match status" value="1"/>
</dbReference>
<dbReference type="EMBL" id="JABAIL010000012">
    <property type="protein sequence ID" value="NLR94466.1"/>
    <property type="molecule type" value="Genomic_DNA"/>
</dbReference>
<sequence length="156" mass="17504">MVTKEQVVSAQNEWGAGVVKIGSLKEQRAECEAFANEFLDKLYSFEAGPVLFKPTKCAVEQFRPTKAEALSYFIAGEDRACAEDKGFAINPWTKVRFENSDIILEENRAIAMGNYFFTDLEGNEAKVEYTFGYKVKDGALKIDLHHSSFPYNPVVA</sequence>
<evidence type="ECO:0008006" key="3">
    <source>
        <dbReference type="Google" id="ProtNLM"/>
    </source>
</evidence>
<keyword evidence="2" id="KW-1185">Reference proteome</keyword>
<proteinExistence type="predicted"/>
<name>A0A7X8SQC2_9BACT</name>
<dbReference type="SUPFAM" id="SSF54427">
    <property type="entry name" value="NTF2-like"/>
    <property type="match status" value="1"/>
</dbReference>
<evidence type="ECO:0000313" key="2">
    <source>
        <dbReference type="Proteomes" id="UP000585050"/>
    </source>
</evidence>
<dbReference type="RefSeq" id="WP_168885174.1">
    <property type="nucleotide sequence ID" value="NZ_JABAIL010000012.1"/>
</dbReference>
<dbReference type="InterPro" id="IPR032710">
    <property type="entry name" value="NTF2-like_dom_sf"/>
</dbReference>
<accession>A0A7X8SQC2</accession>
<dbReference type="Gene3D" id="3.10.450.50">
    <property type="match status" value="1"/>
</dbReference>
<dbReference type="InterPro" id="IPR016878">
    <property type="entry name" value="MICAH-like"/>
</dbReference>
<reference evidence="1 2" key="1">
    <citation type="submission" date="2020-04" db="EMBL/GenBank/DDBJ databases">
        <title>Flammeovirga sp. SR4, a novel species isolated from seawater.</title>
        <authorList>
            <person name="Wang X."/>
        </authorList>
    </citation>
    <scope>NUCLEOTIDE SEQUENCE [LARGE SCALE GENOMIC DNA]</scope>
    <source>
        <strain evidence="1 2">SR4</strain>
    </source>
</reference>
<organism evidence="1 2">
    <name type="scientific">Flammeovirga agarivorans</name>
    <dbReference type="NCBI Taxonomy" id="2726742"/>
    <lineage>
        <taxon>Bacteria</taxon>
        <taxon>Pseudomonadati</taxon>
        <taxon>Bacteroidota</taxon>
        <taxon>Cytophagia</taxon>
        <taxon>Cytophagales</taxon>
        <taxon>Flammeovirgaceae</taxon>
        <taxon>Flammeovirga</taxon>
    </lineage>
</organism>
<evidence type="ECO:0000313" key="1">
    <source>
        <dbReference type="EMBL" id="NLR94466.1"/>
    </source>
</evidence>
<dbReference type="AlphaFoldDB" id="A0A7X8SQC2"/>
<dbReference type="Proteomes" id="UP000585050">
    <property type="component" value="Unassembled WGS sequence"/>
</dbReference>
<gene>
    <name evidence="1" type="ORF">HGP29_24895</name>
</gene>
<protein>
    <recommendedName>
        <fullName evidence="3">Phosphoribosyl-AMP cyclohydrolase</fullName>
    </recommendedName>
</protein>
<comment type="caution">
    <text evidence="1">The sequence shown here is derived from an EMBL/GenBank/DDBJ whole genome shotgun (WGS) entry which is preliminary data.</text>
</comment>